<evidence type="ECO:0000313" key="2">
    <source>
        <dbReference type="EMBL" id="GFN79193.1"/>
    </source>
</evidence>
<dbReference type="Proteomes" id="UP000735302">
    <property type="component" value="Unassembled WGS sequence"/>
</dbReference>
<feature type="compositionally biased region" description="Basic and acidic residues" evidence="1">
    <location>
        <begin position="27"/>
        <end position="40"/>
    </location>
</feature>
<evidence type="ECO:0000256" key="1">
    <source>
        <dbReference type="SAM" id="MobiDB-lite"/>
    </source>
</evidence>
<keyword evidence="3" id="KW-1185">Reference proteome</keyword>
<dbReference type="AlphaFoldDB" id="A0AAV3YAU3"/>
<feature type="region of interest" description="Disordered" evidence="1">
    <location>
        <begin position="24"/>
        <end position="69"/>
    </location>
</feature>
<name>A0AAV3YAU3_9GAST</name>
<organism evidence="2 3">
    <name type="scientific">Plakobranchus ocellatus</name>
    <dbReference type="NCBI Taxonomy" id="259542"/>
    <lineage>
        <taxon>Eukaryota</taxon>
        <taxon>Metazoa</taxon>
        <taxon>Spiralia</taxon>
        <taxon>Lophotrochozoa</taxon>
        <taxon>Mollusca</taxon>
        <taxon>Gastropoda</taxon>
        <taxon>Heterobranchia</taxon>
        <taxon>Euthyneura</taxon>
        <taxon>Panpulmonata</taxon>
        <taxon>Sacoglossa</taxon>
        <taxon>Placobranchoidea</taxon>
        <taxon>Plakobranchidae</taxon>
        <taxon>Plakobranchus</taxon>
    </lineage>
</organism>
<dbReference type="EMBL" id="BLXT01000641">
    <property type="protein sequence ID" value="GFN79193.1"/>
    <property type="molecule type" value="Genomic_DNA"/>
</dbReference>
<evidence type="ECO:0000313" key="3">
    <source>
        <dbReference type="Proteomes" id="UP000735302"/>
    </source>
</evidence>
<accession>A0AAV3YAU3</accession>
<sequence>MNQFVEKDAENVLRDSMAKAAIEEFETGDHSDETELRDGDVSVGENATKGIRSIPGGEESKTKCQEELE</sequence>
<feature type="compositionally biased region" description="Basic and acidic residues" evidence="1">
    <location>
        <begin position="58"/>
        <end position="69"/>
    </location>
</feature>
<gene>
    <name evidence="2" type="ORF">PoB_000569900</name>
</gene>
<comment type="caution">
    <text evidence="2">The sequence shown here is derived from an EMBL/GenBank/DDBJ whole genome shotgun (WGS) entry which is preliminary data.</text>
</comment>
<reference evidence="2 3" key="1">
    <citation type="journal article" date="2021" name="Elife">
        <title>Chloroplast acquisition without the gene transfer in kleptoplastic sea slugs, Plakobranchus ocellatus.</title>
        <authorList>
            <person name="Maeda T."/>
            <person name="Takahashi S."/>
            <person name="Yoshida T."/>
            <person name="Shimamura S."/>
            <person name="Takaki Y."/>
            <person name="Nagai Y."/>
            <person name="Toyoda A."/>
            <person name="Suzuki Y."/>
            <person name="Arimoto A."/>
            <person name="Ishii H."/>
            <person name="Satoh N."/>
            <person name="Nishiyama T."/>
            <person name="Hasebe M."/>
            <person name="Maruyama T."/>
            <person name="Minagawa J."/>
            <person name="Obokata J."/>
            <person name="Shigenobu S."/>
        </authorList>
    </citation>
    <scope>NUCLEOTIDE SEQUENCE [LARGE SCALE GENOMIC DNA]</scope>
</reference>
<proteinExistence type="predicted"/>
<protein>
    <submittedName>
        <fullName evidence="2">Uncharacterized protein</fullName>
    </submittedName>
</protein>